<dbReference type="PANTHER" id="PTHR21666">
    <property type="entry name" value="PEPTIDASE-RELATED"/>
    <property type="match status" value="1"/>
</dbReference>
<gene>
    <name evidence="4" type="primary">envC</name>
    <name evidence="4" type="ORF">IMCC3135_33240</name>
</gene>
<sequence>MLCNSCLYRDERARAGSFLPALLSCALLLLPASLLPGVAHAESSRTLEDVEQQIHDTTARLKALSDEIASSKALKSELQKALEAAQSQVGEREERLQGLDKEIARFDDKLNSLNTMIGEAREGVQARQLQLSQALRNAQLIGQQTALKIVLQNDDPALADRLSIYTEHVLSAQNAAIREQVSVLNTISDAHANALKDRNWLNYIKKKASQQRENYASTATSKQTTLGEVEAGLDQKTRSVAQLKADQARLQGLMDELETLQSTQSGYFIDGKGKYPAPVAGELFARFGDIKSVGKLRWSGLFIKASQGKAVHAVADGEVIYSDFLQGFGMLVIIDHGDGYTSLYGGNRKVAATIGQWVESGATIATVGDSGGQNVSGVYFEIRHNAKAVNPEEWLSADFQVAISQ</sequence>
<dbReference type="SUPFAM" id="SSF51261">
    <property type="entry name" value="Duplicated hybrid motif"/>
    <property type="match status" value="1"/>
</dbReference>
<dbReference type="Gene3D" id="2.70.70.10">
    <property type="entry name" value="Glucose Permease (Domain IIA)"/>
    <property type="match status" value="1"/>
</dbReference>
<dbReference type="Gene3D" id="6.10.250.3150">
    <property type="match status" value="1"/>
</dbReference>
<reference evidence="4 5" key="1">
    <citation type="submission" date="2016-12" db="EMBL/GenBank/DDBJ databases">
        <authorList>
            <person name="Song W.-J."/>
            <person name="Kurnit D.M."/>
        </authorList>
    </citation>
    <scope>NUCLEOTIDE SEQUENCE [LARGE SCALE GENOMIC DNA]</scope>
    <source>
        <strain evidence="4 5">IMCC3135</strain>
    </source>
</reference>
<dbReference type="InterPro" id="IPR011055">
    <property type="entry name" value="Dup_hybrid_motif"/>
</dbReference>
<dbReference type="Pfam" id="PF01551">
    <property type="entry name" value="Peptidase_M23"/>
    <property type="match status" value="1"/>
</dbReference>
<dbReference type="CDD" id="cd12797">
    <property type="entry name" value="M23_peptidase"/>
    <property type="match status" value="1"/>
</dbReference>
<evidence type="ECO:0000259" key="3">
    <source>
        <dbReference type="Pfam" id="PF01551"/>
    </source>
</evidence>
<dbReference type="PANTHER" id="PTHR21666:SF270">
    <property type="entry name" value="MUREIN HYDROLASE ACTIVATOR ENVC"/>
    <property type="match status" value="1"/>
</dbReference>
<dbReference type="FunFam" id="2.70.70.10:FF:000003">
    <property type="entry name" value="Murein hydrolase activator EnvC"/>
    <property type="match status" value="1"/>
</dbReference>
<evidence type="ECO:0000313" key="4">
    <source>
        <dbReference type="EMBL" id="ASJ76692.1"/>
    </source>
</evidence>
<dbReference type="OrthoDB" id="9784703at2"/>
<feature type="signal peptide" evidence="2">
    <location>
        <begin position="1"/>
        <end position="41"/>
    </location>
</feature>
<keyword evidence="5" id="KW-1185">Reference proteome</keyword>
<dbReference type="EMBL" id="CP018632">
    <property type="protein sequence ID" value="ASJ76692.1"/>
    <property type="molecule type" value="Genomic_DNA"/>
</dbReference>
<dbReference type="Proteomes" id="UP000250079">
    <property type="component" value="Chromosome"/>
</dbReference>
<protein>
    <submittedName>
        <fullName evidence="4">Murein hydrolase activator EnvC</fullName>
    </submittedName>
</protein>
<feature type="coiled-coil region" evidence="1">
    <location>
        <begin position="47"/>
        <end position="116"/>
    </location>
</feature>
<keyword evidence="1" id="KW-0175">Coiled coil</keyword>
<feature type="chain" id="PRO_5016387621" evidence="2">
    <location>
        <begin position="42"/>
        <end position="405"/>
    </location>
</feature>
<keyword evidence="2" id="KW-0732">Signal</keyword>
<proteinExistence type="predicted"/>
<dbReference type="KEGG" id="gai:IMCC3135_33240"/>
<dbReference type="GO" id="GO:0004222">
    <property type="term" value="F:metalloendopeptidase activity"/>
    <property type="evidence" value="ECO:0007669"/>
    <property type="project" value="TreeGrafter"/>
</dbReference>
<evidence type="ECO:0000256" key="1">
    <source>
        <dbReference type="SAM" id="Coils"/>
    </source>
</evidence>
<dbReference type="AlphaFoldDB" id="A0A2Z2NZ16"/>
<name>A0A2Z2NZ16_9GAMM</name>
<dbReference type="InterPro" id="IPR016047">
    <property type="entry name" value="M23ase_b-sheet_dom"/>
</dbReference>
<dbReference type="RefSeq" id="WP_088921438.1">
    <property type="nucleotide sequence ID" value="NZ_CP018632.1"/>
</dbReference>
<organism evidence="4 5">
    <name type="scientific">Granulosicoccus antarcticus IMCC3135</name>
    <dbReference type="NCBI Taxonomy" id="1192854"/>
    <lineage>
        <taxon>Bacteria</taxon>
        <taxon>Pseudomonadati</taxon>
        <taxon>Pseudomonadota</taxon>
        <taxon>Gammaproteobacteria</taxon>
        <taxon>Chromatiales</taxon>
        <taxon>Granulosicoccaceae</taxon>
        <taxon>Granulosicoccus</taxon>
    </lineage>
</organism>
<feature type="domain" description="M23ase beta-sheet core" evidence="3">
    <location>
        <begin position="298"/>
        <end position="391"/>
    </location>
</feature>
<evidence type="ECO:0000313" key="5">
    <source>
        <dbReference type="Proteomes" id="UP000250079"/>
    </source>
</evidence>
<evidence type="ECO:0000256" key="2">
    <source>
        <dbReference type="SAM" id="SignalP"/>
    </source>
</evidence>
<accession>A0A2Z2NZ16</accession>
<dbReference type="InterPro" id="IPR050570">
    <property type="entry name" value="Cell_wall_metabolism_enzyme"/>
</dbReference>
<keyword evidence="4" id="KW-0378">Hydrolase</keyword>